<protein>
    <submittedName>
        <fullName evidence="1">Uncharacterized protein</fullName>
    </submittedName>
</protein>
<dbReference type="Proteomes" id="UP000596857">
    <property type="component" value="Unassembled WGS sequence"/>
</dbReference>
<proteinExistence type="predicted"/>
<gene>
    <name evidence="1" type="ORF">GC101_19390</name>
</gene>
<sequence>MKYNNSSAKPPSGREMLHFLQQYWFLDWYSEENVVFRAGFYFTKSSKIAPHSPTVWGYFTYTAAALHSVYVNLQVSKYSSPIVVKKVVKK</sequence>
<name>A0ABX1YJ12_9BACL</name>
<dbReference type="EMBL" id="WHOB01000059">
    <property type="protein sequence ID" value="NOU81030.1"/>
    <property type="molecule type" value="Genomic_DNA"/>
</dbReference>
<reference evidence="1 2" key="1">
    <citation type="submission" date="2019-10" db="EMBL/GenBank/DDBJ databases">
        <title>Description of Paenibacillus terricola sp. nov.</title>
        <authorList>
            <person name="Carlier A."/>
            <person name="Qi S."/>
        </authorList>
    </citation>
    <scope>NUCLEOTIDE SEQUENCE [LARGE SCALE GENOMIC DNA]</scope>
    <source>
        <strain evidence="1 2">LMG 31459</strain>
    </source>
</reference>
<organism evidence="1 2">
    <name type="scientific">Paenibacillus phytohabitans</name>
    <dbReference type="NCBI Taxonomy" id="2654978"/>
    <lineage>
        <taxon>Bacteria</taxon>
        <taxon>Bacillati</taxon>
        <taxon>Bacillota</taxon>
        <taxon>Bacilli</taxon>
        <taxon>Bacillales</taxon>
        <taxon>Paenibacillaceae</taxon>
        <taxon>Paenibacillus</taxon>
    </lineage>
</organism>
<accession>A0ABX1YJ12</accession>
<comment type="caution">
    <text evidence="1">The sequence shown here is derived from an EMBL/GenBank/DDBJ whole genome shotgun (WGS) entry which is preliminary data.</text>
</comment>
<keyword evidence="2" id="KW-1185">Reference proteome</keyword>
<evidence type="ECO:0000313" key="2">
    <source>
        <dbReference type="Proteomes" id="UP000596857"/>
    </source>
</evidence>
<dbReference type="RefSeq" id="WP_171718563.1">
    <property type="nucleotide sequence ID" value="NZ_WHOB01000059.1"/>
</dbReference>
<evidence type="ECO:0000313" key="1">
    <source>
        <dbReference type="EMBL" id="NOU81030.1"/>
    </source>
</evidence>